<reference evidence="1" key="2">
    <citation type="submission" date="2020-09" db="EMBL/GenBank/DDBJ databases">
        <title>Reference genome assembly for Australian Ascochyta lentis isolate Al4.</title>
        <authorList>
            <person name="Lee R.C."/>
            <person name="Farfan-Caceres L.M."/>
            <person name="Debler J.W."/>
            <person name="Williams A.H."/>
            <person name="Henares B.M."/>
        </authorList>
    </citation>
    <scope>NUCLEOTIDE SEQUENCE</scope>
    <source>
        <strain evidence="1">Al4</strain>
    </source>
</reference>
<dbReference type="Proteomes" id="UP000651452">
    <property type="component" value="Unassembled WGS sequence"/>
</dbReference>
<keyword evidence="2" id="KW-1185">Reference proteome</keyword>
<evidence type="ECO:0000313" key="2">
    <source>
        <dbReference type="Proteomes" id="UP000651452"/>
    </source>
</evidence>
<dbReference type="AlphaFoldDB" id="A0A8H7ISS9"/>
<gene>
    <name evidence="1" type="ORF">EKO04_011118</name>
</gene>
<evidence type="ECO:0000313" key="1">
    <source>
        <dbReference type="EMBL" id="KAF9690904.1"/>
    </source>
</evidence>
<sequence length="305" mass="35362">MMSASIPPEPWTPRERLILTELYEADLITSEIASRLNREERYVQQHINEHRLQRVAWTEDDDNLLESLWRQDQLAKNIGYQLEHPRSEIAVCIRASQLDLPRRGSEHDGASYTAGTWTKTGDAYLLQGVANGLSDDEIQEKFFPNTRSVRAVESRRRELHRLESAVDGHQRQLSNTMAMRFSQLPEFNHILQPGQTIREVYLHMIIHHTTLSDKARTDILNLIEDLGWPTNVQAEEEIGSGSWNGLQSAWSDANNRLLRALRSDYNLQWKEIADAFFVDRLEKELERQYEMLQTGDDVNNSVLIE</sequence>
<accession>A0A8H7ISS9</accession>
<protein>
    <submittedName>
        <fullName evidence="1">Uncharacterized protein</fullName>
    </submittedName>
</protein>
<proteinExistence type="predicted"/>
<dbReference type="EMBL" id="RZGK01000022">
    <property type="protein sequence ID" value="KAF9690904.1"/>
    <property type="molecule type" value="Genomic_DNA"/>
</dbReference>
<dbReference type="OrthoDB" id="3781779at2759"/>
<comment type="caution">
    <text evidence="1">The sequence shown here is derived from an EMBL/GenBank/DDBJ whole genome shotgun (WGS) entry which is preliminary data.</text>
</comment>
<name>A0A8H7ISS9_9PLEO</name>
<reference evidence="1" key="1">
    <citation type="submission" date="2018-12" db="EMBL/GenBank/DDBJ databases">
        <authorList>
            <person name="Syme R.A."/>
            <person name="Farfan-Caceres L."/>
            <person name="Lichtenzveig J."/>
        </authorList>
    </citation>
    <scope>NUCLEOTIDE SEQUENCE</scope>
    <source>
        <strain evidence="1">Al4</strain>
    </source>
</reference>
<organism evidence="1 2">
    <name type="scientific">Ascochyta lentis</name>
    <dbReference type="NCBI Taxonomy" id="205686"/>
    <lineage>
        <taxon>Eukaryota</taxon>
        <taxon>Fungi</taxon>
        <taxon>Dikarya</taxon>
        <taxon>Ascomycota</taxon>
        <taxon>Pezizomycotina</taxon>
        <taxon>Dothideomycetes</taxon>
        <taxon>Pleosporomycetidae</taxon>
        <taxon>Pleosporales</taxon>
        <taxon>Pleosporineae</taxon>
        <taxon>Didymellaceae</taxon>
        <taxon>Ascochyta</taxon>
    </lineage>
</organism>